<keyword evidence="1" id="KW-0808">Transferase</keyword>
<dbReference type="GO" id="GO:0032259">
    <property type="term" value="P:methylation"/>
    <property type="evidence" value="ECO:0007669"/>
    <property type="project" value="UniProtKB-KW"/>
</dbReference>
<gene>
    <name evidence="1" type="ORF">JOF44_000322</name>
</gene>
<organism evidence="1 2">
    <name type="scientific">Brachybacterium fresconis</name>
    <dbReference type="NCBI Taxonomy" id="173363"/>
    <lineage>
        <taxon>Bacteria</taxon>
        <taxon>Bacillati</taxon>
        <taxon>Actinomycetota</taxon>
        <taxon>Actinomycetes</taxon>
        <taxon>Micrococcales</taxon>
        <taxon>Dermabacteraceae</taxon>
        <taxon>Brachybacterium</taxon>
    </lineage>
</organism>
<dbReference type="EMBL" id="JAGIOC010000001">
    <property type="protein sequence ID" value="MBP2407419.1"/>
    <property type="molecule type" value="Genomic_DNA"/>
</dbReference>
<evidence type="ECO:0000313" key="2">
    <source>
        <dbReference type="Proteomes" id="UP000698222"/>
    </source>
</evidence>
<proteinExistence type="predicted"/>
<keyword evidence="1" id="KW-0489">Methyltransferase</keyword>
<reference evidence="1 2" key="1">
    <citation type="submission" date="2021-03" db="EMBL/GenBank/DDBJ databases">
        <title>Sequencing the genomes of 1000 actinobacteria strains.</title>
        <authorList>
            <person name="Klenk H.-P."/>
        </authorList>
    </citation>
    <scope>NUCLEOTIDE SEQUENCE [LARGE SCALE GENOMIC DNA]</scope>
    <source>
        <strain evidence="1 2">DSM 14564</strain>
    </source>
</reference>
<dbReference type="InterPro" id="IPR052939">
    <property type="entry name" value="23S_rRNA_MeTrnsfrase_RlmA"/>
</dbReference>
<dbReference type="PANTHER" id="PTHR43460">
    <property type="entry name" value="METHYLTRANSFERASE"/>
    <property type="match status" value="1"/>
</dbReference>
<dbReference type="Gene3D" id="3.40.50.150">
    <property type="entry name" value="Vaccinia Virus protein VP39"/>
    <property type="match status" value="1"/>
</dbReference>
<dbReference type="RefSeq" id="WP_209886525.1">
    <property type="nucleotide sequence ID" value="NZ_BAAAJV010000011.1"/>
</dbReference>
<dbReference type="PANTHER" id="PTHR43460:SF1">
    <property type="entry name" value="METHYLTRANSFERASE TYPE 11 DOMAIN-CONTAINING PROTEIN"/>
    <property type="match status" value="1"/>
</dbReference>
<dbReference type="GO" id="GO:0008168">
    <property type="term" value="F:methyltransferase activity"/>
    <property type="evidence" value="ECO:0007669"/>
    <property type="project" value="UniProtKB-KW"/>
</dbReference>
<sequence>MVDEQDLSARRAAPAERPTVRDVSALTGYREQEPPWSWRTLVENLAPMSDRVLDLGAGGGETLPADAFDLVLSRHEAYDASDVARVLAPGGTFLTQQVGGDDLQEIRDAVGLEAPFSEVTLENFVHELHRCGLTVQRSDAFHGAYEFDDVAALLAYLCRSPWDAPADLDVDRHRPQLEALEEERAGGPLTATVSRFLILARAPGHPDAGRTDFAAIARERPEVPRV</sequence>
<name>A0ABS4YFB1_9MICO</name>
<evidence type="ECO:0000313" key="1">
    <source>
        <dbReference type="EMBL" id="MBP2407419.1"/>
    </source>
</evidence>
<dbReference type="Proteomes" id="UP000698222">
    <property type="component" value="Unassembled WGS sequence"/>
</dbReference>
<accession>A0ABS4YFB1</accession>
<keyword evidence="2" id="KW-1185">Reference proteome</keyword>
<dbReference type="InterPro" id="IPR029063">
    <property type="entry name" value="SAM-dependent_MTases_sf"/>
</dbReference>
<protein>
    <submittedName>
        <fullName evidence="1">SAM-dependent methyltransferase</fullName>
    </submittedName>
</protein>
<dbReference type="SUPFAM" id="SSF53335">
    <property type="entry name" value="S-adenosyl-L-methionine-dependent methyltransferases"/>
    <property type="match status" value="1"/>
</dbReference>
<comment type="caution">
    <text evidence="1">The sequence shown here is derived from an EMBL/GenBank/DDBJ whole genome shotgun (WGS) entry which is preliminary data.</text>
</comment>